<keyword evidence="10" id="KW-1185">Reference proteome</keyword>
<evidence type="ECO:0000313" key="9">
    <source>
        <dbReference type="EMBL" id="SDH68138.1"/>
    </source>
</evidence>
<evidence type="ECO:0000313" key="10">
    <source>
        <dbReference type="Proteomes" id="UP000199017"/>
    </source>
</evidence>
<proteinExistence type="inferred from homology"/>
<evidence type="ECO:0000256" key="3">
    <source>
        <dbReference type="ARBA" id="ARBA00022448"/>
    </source>
</evidence>
<comment type="subcellular location">
    <subcellularLocation>
        <location evidence="1">Cell membrane</location>
        <topology evidence="1">Multi-pass membrane protein</topology>
    </subcellularLocation>
</comment>
<keyword evidence="4" id="KW-1003">Cell membrane</keyword>
<dbReference type="InterPro" id="IPR038770">
    <property type="entry name" value="Na+/solute_symporter_sf"/>
</dbReference>
<evidence type="ECO:0000256" key="5">
    <source>
        <dbReference type="ARBA" id="ARBA00022692"/>
    </source>
</evidence>
<dbReference type="STRING" id="930129.SAMN05216352_102186"/>
<organism evidence="9 10">
    <name type="scientific">Alteribacillus bidgolensis</name>
    <dbReference type="NCBI Taxonomy" id="930129"/>
    <lineage>
        <taxon>Bacteria</taxon>
        <taxon>Bacillati</taxon>
        <taxon>Bacillota</taxon>
        <taxon>Bacilli</taxon>
        <taxon>Bacillales</taxon>
        <taxon>Bacillaceae</taxon>
        <taxon>Alteribacillus</taxon>
    </lineage>
</organism>
<accession>A0A1G8EE27</accession>
<gene>
    <name evidence="9" type="ORF">SAMN05216352_102186</name>
</gene>
<dbReference type="OrthoDB" id="401182at2"/>
<sequence>MIFLSILGPMFIMAVISVIGYIIAKTNEITDESKQLLISIMLNVAIPCIILDGAFNTTVENGLLSQLVIIFIFAVIISLLGLILGLFFARMFNYSSSNAKKIAFISGLGNTGFIGIPLCAALFGPKGALLAAAFDTGLGIILFTVAIAIIQKDYKFSLASLKQLINPPTISIVMALLVIIFDIQLPELFVQLNGMLASLATPLGMLYIGILIKVMLEQKGAMSIRQLTLPILFKLIFFPALTIVLISLTNFSLLMKQVIIIQVAMPTMTIAPVLLARYAQDEEIGVKAAVVSTICAIWTVPFIVFLGSKFF</sequence>
<feature type="transmembrane region" description="Helical" evidence="8">
    <location>
        <begin position="254"/>
        <end position="276"/>
    </location>
</feature>
<protein>
    <submittedName>
        <fullName evidence="9">Uncharacterized protein</fullName>
    </submittedName>
</protein>
<keyword evidence="3" id="KW-0813">Transport</keyword>
<evidence type="ECO:0000256" key="4">
    <source>
        <dbReference type="ARBA" id="ARBA00022475"/>
    </source>
</evidence>
<dbReference type="GO" id="GO:0005886">
    <property type="term" value="C:plasma membrane"/>
    <property type="evidence" value="ECO:0007669"/>
    <property type="project" value="UniProtKB-SubCell"/>
</dbReference>
<evidence type="ECO:0000256" key="2">
    <source>
        <dbReference type="ARBA" id="ARBA00010145"/>
    </source>
</evidence>
<dbReference type="AlphaFoldDB" id="A0A1G8EE27"/>
<feature type="transmembrane region" description="Helical" evidence="8">
    <location>
        <begin position="170"/>
        <end position="189"/>
    </location>
</feature>
<dbReference type="RefSeq" id="WP_091581231.1">
    <property type="nucleotide sequence ID" value="NZ_FNDU01000002.1"/>
</dbReference>
<feature type="transmembrane region" description="Helical" evidence="8">
    <location>
        <begin position="195"/>
        <end position="216"/>
    </location>
</feature>
<keyword evidence="5 8" id="KW-0812">Transmembrane</keyword>
<keyword evidence="7 8" id="KW-0472">Membrane</keyword>
<dbReference type="Pfam" id="PF03547">
    <property type="entry name" value="Mem_trans"/>
    <property type="match status" value="1"/>
</dbReference>
<dbReference type="PANTHER" id="PTHR36838:SF3">
    <property type="entry name" value="TRANSPORTER AUXIN EFFLUX CARRIER EC FAMILY"/>
    <property type="match status" value="1"/>
</dbReference>
<comment type="similarity">
    <text evidence="2">Belongs to the auxin efflux carrier (TC 2.A.69) family.</text>
</comment>
<keyword evidence="6 8" id="KW-1133">Transmembrane helix</keyword>
<dbReference type="GO" id="GO:0055085">
    <property type="term" value="P:transmembrane transport"/>
    <property type="evidence" value="ECO:0007669"/>
    <property type="project" value="InterPro"/>
</dbReference>
<feature type="transmembrane region" description="Helical" evidence="8">
    <location>
        <begin position="228"/>
        <end position="248"/>
    </location>
</feature>
<dbReference type="PANTHER" id="PTHR36838">
    <property type="entry name" value="AUXIN EFFLUX CARRIER FAMILY PROTEIN"/>
    <property type="match status" value="1"/>
</dbReference>
<dbReference type="Proteomes" id="UP000199017">
    <property type="component" value="Unassembled WGS sequence"/>
</dbReference>
<evidence type="ECO:0000256" key="7">
    <source>
        <dbReference type="ARBA" id="ARBA00023136"/>
    </source>
</evidence>
<evidence type="ECO:0000256" key="8">
    <source>
        <dbReference type="SAM" id="Phobius"/>
    </source>
</evidence>
<reference evidence="9 10" key="1">
    <citation type="submission" date="2016-10" db="EMBL/GenBank/DDBJ databases">
        <authorList>
            <person name="de Groot N.N."/>
        </authorList>
    </citation>
    <scope>NUCLEOTIDE SEQUENCE [LARGE SCALE GENOMIC DNA]</scope>
    <source>
        <strain evidence="10">P4B,CCM 7963,CECT 7998,DSM 25260,IBRC-M 10614,KCTC 13821</strain>
    </source>
</reference>
<feature type="transmembrane region" description="Helical" evidence="8">
    <location>
        <begin position="36"/>
        <end position="55"/>
    </location>
</feature>
<name>A0A1G8EE27_9BACI</name>
<feature type="transmembrane region" description="Helical" evidence="8">
    <location>
        <begin position="6"/>
        <end position="24"/>
    </location>
</feature>
<feature type="transmembrane region" description="Helical" evidence="8">
    <location>
        <begin position="288"/>
        <end position="308"/>
    </location>
</feature>
<feature type="transmembrane region" description="Helical" evidence="8">
    <location>
        <begin position="102"/>
        <end position="123"/>
    </location>
</feature>
<evidence type="ECO:0000256" key="1">
    <source>
        <dbReference type="ARBA" id="ARBA00004651"/>
    </source>
</evidence>
<feature type="transmembrane region" description="Helical" evidence="8">
    <location>
        <begin position="129"/>
        <end position="150"/>
    </location>
</feature>
<dbReference type="Gene3D" id="1.20.1530.20">
    <property type="match status" value="2"/>
</dbReference>
<feature type="transmembrane region" description="Helical" evidence="8">
    <location>
        <begin position="67"/>
        <end position="90"/>
    </location>
</feature>
<evidence type="ECO:0000256" key="6">
    <source>
        <dbReference type="ARBA" id="ARBA00022989"/>
    </source>
</evidence>
<dbReference type="EMBL" id="FNDU01000002">
    <property type="protein sequence ID" value="SDH68138.1"/>
    <property type="molecule type" value="Genomic_DNA"/>
</dbReference>
<dbReference type="InterPro" id="IPR004776">
    <property type="entry name" value="Mem_transp_PIN-like"/>
</dbReference>